<accession>A0AA37JHZ6</accession>
<evidence type="ECO:0000313" key="2">
    <source>
        <dbReference type="Proteomes" id="UP001055091"/>
    </source>
</evidence>
<proteinExistence type="predicted"/>
<name>A0AA37JHZ6_9FIRM</name>
<protein>
    <submittedName>
        <fullName evidence="1">Uncharacterized protein</fullName>
    </submittedName>
</protein>
<sequence>MKANTNLTQEVINKRFQQAEEMSSIWENSPKEVQAYLSGCIVTAVALAGQKDGTKKAG</sequence>
<dbReference type="AlphaFoldDB" id="A0AA37JHZ6"/>
<comment type="caution">
    <text evidence="1">The sequence shown here is derived from an EMBL/GenBank/DDBJ whole genome shotgun (WGS) entry which is preliminary data.</text>
</comment>
<organism evidence="1 2">
    <name type="scientific">Hungatella hathewayi</name>
    <dbReference type="NCBI Taxonomy" id="154046"/>
    <lineage>
        <taxon>Bacteria</taxon>
        <taxon>Bacillati</taxon>
        <taxon>Bacillota</taxon>
        <taxon>Clostridia</taxon>
        <taxon>Lachnospirales</taxon>
        <taxon>Lachnospiraceae</taxon>
        <taxon>Hungatella</taxon>
    </lineage>
</organism>
<dbReference type="Proteomes" id="UP001055091">
    <property type="component" value="Unassembled WGS sequence"/>
</dbReference>
<gene>
    <name evidence="1" type="ORF">CE91St55_10570</name>
</gene>
<dbReference type="RefSeq" id="WP_195521620.1">
    <property type="nucleotide sequence ID" value="NZ_BQNJ01000001.1"/>
</dbReference>
<evidence type="ECO:0000313" key="1">
    <source>
        <dbReference type="EMBL" id="GKG99075.1"/>
    </source>
</evidence>
<reference evidence="1" key="1">
    <citation type="submission" date="2022-01" db="EMBL/GenBank/DDBJ databases">
        <title>Novel bile acid biosynthetic pathways are enriched in the microbiome of centenarians.</title>
        <authorList>
            <person name="Sato Y."/>
            <person name="Atarashi K."/>
            <person name="Plichta R.D."/>
            <person name="Arai Y."/>
            <person name="Sasajima S."/>
            <person name="Kearney M.S."/>
            <person name="Suda W."/>
            <person name="Takeshita K."/>
            <person name="Sasaki T."/>
            <person name="Okamoto S."/>
            <person name="Skelly N.A."/>
            <person name="Okamura Y."/>
            <person name="Vlamakis H."/>
            <person name="Li Y."/>
            <person name="Tanoue T."/>
            <person name="Takei H."/>
            <person name="Nittono H."/>
            <person name="Narushima S."/>
            <person name="Irie J."/>
            <person name="Itoh H."/>
            <person name="Moriya K."/>
            <person name="Sugiura Y."/>
            <person name="Suematsu M."/>
            <person name="Moritoki N."/>
            <person name="Shibata S."/>
            <person name="Littman R.D."/>
            <person name="Fischbach A.M."/>
            <person name="Uwamino Y."/>
            <person name="Inoue T."/>
            <person name="Honda A."/>
            <person name="Hattori M."/>
            <person name="Murai T."/>
            <person name="Xavier J.R."/>
            <person name="Hirose N."/>
            <person name="Honda K."/>
        </authorList>
    </citation>
    <scope>NUCLEOTIDE SEQUENCE</scope>
    <source>
        <strain evidence="1">CE91-St55</strain>
    </source>
</reference>
<dbReference type="EMBL" id="BQNJ01000001">
    <property type="protein sequence ID" value="GKG99075.1"/>
    <property type="molecule type" value="Genomic_DNA"/>
</dbReference>